<dbReference type="NCBIfam" id="TIGR02937">
    <property type="entry name" value="sigma70-ECF"/>
    <property type="match status" value="1"/>
</dbReference>
<feature type="domain" description="RNA polymerase sigma factor 70 region 4 type 2" evidence="7">
    <location>
        <begin position="168"/>
        <end position="219"/>
    </location>
</feature>
<dbReference type="InterPro" id="IPR007627">
    <property type="entry name" value="RNA_pol_sigma70_r2"/>
</dbReference>
<dbReference type="SUPFAM" id="SSF88659">
    <property type="entry name" value="Sigma3 and sigma4 domains of RNA polymerase sigma factors"/>
    <property type="match status" value="1"/>
</dbReference>
<evidence type="ECO:0000256" key="4">
    <source>
        <dbReference type="ARBA" id="ARBA00023125"/>
    </source>
</evidence>
<evidence type="ECO:0000313" key="8">
    <source>
        <dbReference type="EMBL" id="GEP09532.1"/>
    </source>
</evidence>
<dbReference type="AlphaFoldDB" id="A0A512JI22"/>
<keyword evidence="2" id="KW-0805">Transcription regulation</keyword>
<evidence type="ECO:0000256" key="1">
    <source>
        <dbReference type="ARBA" id="ARBA00010641"/>
    </source>
</evidence>
<dbReference type="Gene3D" id="1.10.1740.10">
    <property type="match status" value="1"/>
</dbReference>
<keyword evidence="9" id="KW-1185">Reference proteome</keyword>
<dbReference type="Gene3D" id="1.10.10.10">
    <property type="entry name" value="Winged helix-like DNA-binding domain superfamily/Winged helix DNA-binding domain"/>
    <property type="match status" value="1"/>
</dbReference>
<dbReference type="GO" id="GO:0003677">
    <property type="term" value="F:DNA binding"/>
    <property type="evidence" value="ECO:0007669"/>
    <property type="project" value="UniProtKB-KW"/>
</dbReference>
<gene>
    <name evidence="8" type="ORF">MGN01_13770</name>
</gene>
<keyword evidence="4" id="KW-0238">DNA-binding</keyword>
<dbReference type="PANTHER" id="PTHR43133:SF58">
    <property type="entry name" value="ECF RNA POLYMERASE SIGMA FACTOR SIGD"/>
    <property type="match status" value="1"/>
</dbReference>
<dbReference type="EMBL" id="BJZV01000006">
    <property type="protein sequence ID" value="GEP09532.1"/>
    <property type="molecule type" value="Genomic_DNA"/>
</dbReference>
<keyword evidence="3" id="KW-0731">Sigma factor</keyword>
<dbReference type="InterPro" id="IPR036388">
    <property type="entry name" value="WH-like_DNA-bd_sf"/>
</dbReference>
<dbReference type="InterPro" id="IPR039425">
    <property type="entry name" value="RNA_pol_sigma-70-like"/>
</dbReference>
<dbReference type="SUPFAM" id="SSF88946">
    <property type="entry name" value="Sigma2 domain of RNA polymerase sigma factors"/>
    <property type="match status" value="1"/>
</dbReference>
<dbReference type="GO" id="GO:0006352">
    <property type="term" value="P:DNA-templated transcription initiation"/>
    <property type="evidence" value="ECO:0007669"/>
    <property type="project" value="InterPro"/>
</dbReference>
<evidence type="ECO:0000256" key="3">
    <source>
        <dbReference type="ARBA" id="ARBA00023082"/>
    </source>
</evidence>
<dbReference type="InterPro" id="IPR014284">
    <property type="entry name" value="RNA_pol_sigma-70_dom"/>
</dbReference>
<dbReference type="Proteomes" id="UP000321750">
    <property type="component" value="Unassembled WGS sequence"/>
</dbReference>
<evidence type="ECO:0000256" key="2">
    <source>
        <dbReference type="ARBA" id="ARBA00023015"/>
    </source>
</evidence>
<comment type="caution">
    <text evidence="8">The sequence shown here is derived from an EMBL/GenBank/DDBJ whole genome shotgun (WGS) entry which is preliminary data.</text>
</comment>
<feature type="domain" description="RNA polymerase sigma-70 region 2" evidence="6">
    <location>
        <begin position="68"/>
        <end position="135"/>
    </location>
</feature>
<dbReference type="InterPro" id="IPR013249">
    <property type="entry name" value="RNA_pol_sigma70_r4_t2"/>
</dbReference>
<evidence type="ECO:0000313" key="9">
    <source>
        <dbReference type="Proteomes" id="UP000321750"/>
    </source>
</evidence>
<sequence>MSFASTAFAGFGSDSYRPATKPLSIGLGASRVSGLERHGRSAIVLEETLSATMAAAQAGDAEAYRRLLRDCMPVIAAAARAKGARGDAVEDVVQETLLTMHRARASYDPARPFLPWLRAIAQRRTIDLLRCQSRRPKEVDDPIAYEAHADDGLPEAGQGLMTREREARLAQAIATLPKGQRQAVEQLGLRENSLAEASVLTGRSTGALKVNLHRALKTLRAALAQDRKDGHV</sequence>
<dbReference type="GO" id="GO:0016987">
    <property type="term" value="F:sigma factor activity"/>
    <property type="evidence" value="ECO:0007669"/>
    <property type="project" value="UniProtKB-KW"/>
</dbReference>
<reference evidence="8 9" key="1">
    <citation type="submission" date="2019-07" db="EMBL/GenBank/DDBJ databases">
        <title>Whole genome shotgun sequence of Methylobacterium gnaphalii NBRC 107716.</title>
        <authorList>
            <person name="Hosoyama A."/>
            <person name="Uohara A."/>
            <person name="Ohji S."/>
            <person name="Ichikawa N."/>
        </authorList>
    </citation>
    <scope>NUCLEOTIDE SEQUENCE [LARGE SCALE GENOMIC DNA]</scope>
    <source>
        <strain evidence="8 9">NBRC 107716</strain>
    </source>
</reference>
<comment type="similarity">
    <text evidence="1">Belongs to the sigma-70 factor family. ECF subfamily.</text>
</comment>
<dbReference type="Pfam" id="PF08281">
    <property type="entry name" value="Sigma70_r4_2"/>
    <property type="match status" value="1"/>
</dbReference>
<accession>A0A512JI22</accession>
<proteinExistence type="inferred from homology"/>
<name>A0A512JI22_9HYPH</name>
<dbReference type="GO" id="GO:0000428">
    <property type="term" value="C:DNA-directed RNA polymerase complex"/>
    <property type="evidence" value="ECO:0007669"/>
    <property type="project" value="UniProtKB-KW"/>
</dbReference>
<protein>
    <submittedName>
        <fullName evidence="8">DNA-directed RNA polymerase sigma-70 factor</fullName>
    </submittedName>
</protein>
<dbReference type="InterPro" id="IPR013325">
    <property type="entry name" value="RNA_pol_sigma_r2"/>
</dbReference>
<organism evidence="8 9">
    <name type="scientific">Methylobacterium gnaphalii</name>
    <dbReference type="NCBI Taxonomy" id="1010610"/>
    <lineage>
        <taxon>Bacteria</taxon>
        <taxon>Pseudomonadati</taxon>
        <taxon>Pseudomonadota</taxon>
        <taxon>Alphaproteobacteria</taxon>
        <taxon>Hyphomicrobiales</taxon>
        <taxon>Methylobacteriaceae</taxon>
        <taxon>Methylobacterium</taxon>
    </lineage>
</organism>
<dbReference type="Pfam" id="PF04542">
    <property type="entry name" value="Sigma70_r2"/>
    <property type="match status" value="1"/>
</dbReference>
<evidence type="ECO:0000259" key="6">
    <source>
        <dbReference type="Pfam" id="PF04542"/>
    </source>
</evidence>
<evidence type="ECO:0000259" key="7">
    <source>
        <dbReference type="Pfam" id="PF08281"/>
    </source>
</evidence>
<keyword evidence="8" id="KW-0240">DNA-directed RNA polymerase</keyword>
<dbReference type="InterPro" id="IPR013324">
    <property type="entry name" value="RNA_pol_sigma_r3/r4-like"/>
</dbReference>
<dbReference type="PANTHER" id="PTHR43133">
    <property type="entry name" value="RNA POLYMERASE ECF-TYPE SIGMA FACTO"/>
    <property type="match status" value="1"/>
</dbReference>
<keyword evidence="5" id="KW-0804">Transcription</keyword>
<evidence type="ECO:0000256" key="5">
    <source>
        <dbReference type="ARBA" id="ARBA00023163"/>
    </source>
</evidence>